<dbReference type="EMBL" id="BMEY01000015">
    <property type="protein sequence ID" value="GGA82863.1"/>
    <property type="molecule type" value="Genomic_DNA"/>
</dbReference>
<name>A0A916S6E0_9BACI</name>
<comment type="caution">
    <text evidence="1">The sequence shown here is derived from an EMBL/GenBank/DDBJ whole genome shotgun (WGS) entry which is preliminary data.</text>
</comment>
<sequence>MNENIQEIASSLQEKYGLDEYLLKRSHLHYELTLDNQTNYILSLEWFLKDTTEEEENFNPAGSCVMDIDFHTKAIRRIIFVNDVSYAKEGIFPSSDIENVIEWIEELTDMMFGRQFKLVQEEDTDFYFEATVDNMEVAPTGSIKVSFNDKDQLTEFSIDGVFPEETEIDWEPFSLTKEDLLDEISQHLSLVETPIEADEKWVYLWNIDTFYIRNDKSTLIFPEAIYNMSTYIEQDSSLQWENPSEKEYSLEEVDFSTEITLEEAINKISTPPLTEEEIQASTELTREFVSKHYPSDSGKWKLTGMYPEKNYIITEVQKDSPTVFNHKFKVIINRKNGTVANYWDSKYIFDMFQSYEKSAEAKLTKEEALEKILPKVNITPVYVKTAESEYYQLCAKVDCDYVVQAITGEVLIP</sequence>
<accession>A0A916S6E0</accession>
<dbReference type="Proteomes" id="UP000613512">
    <property type="component" value="Unassembled WGS sequence"/>
</dbReference>
<evidence type="ECO:0000313" key="2">
    <source>
        <dbReference type="Proteomes" id="UP000613512"/>
    </source>
</evidence>
<gene>
    <name evidence="1" type="ORF">GCM10008025_27510</name>
</gene>
<dbReference type="AlphaFoldDB" id="A0A916S6E0"/>
<dbReference type="RefSeq" id="WP_188385249.1">
    <property type="nucleotide sequence ID" value="NZ_BMEY01000015.1"/>
</dbReference>
<evidence type="ECO:0008006" key="3">
    <source>
        <dbReference type="Google" id="ProtNLM"/>
    </source>
</evidence>
<reference evidence="1" key="2">
    <citation type="submission" date="2020-09" db="EMBL/GenBank/DDBJ databases">
        <authorList>
            <person name="Sun Q."/>
            <person name="Zhou Y."/>
        </authorList>
    </citation>
    <scope>NUCLEOTIDE SEQUENCE</scope>
    <source>
        <strain evidence="1">CGMCC 1.12408</strain>
    </source>
</reference>
<keyword evidence="2" id="KW-1185">Reference proteome</keyword>
<reference evidence="1" key="1">
    <citation type="journal article" date="2014" name="Int. J. Syst. Evol. Microbiol.">
        <title>Complete genome sequence of Corynebacterium casei LMG S-19264T (=DSM 44701T), isolated from a smear-ripened cheese.</title>
        <authorList>
            <consortium name="US DOE Joint Genome Institute (JGI-PGF)"/>
            <person name="Walter F."/>
            <person name="Albersmeier A."/>
            <person name="Kalinowski J."/>
            <person name="Ruckert C."/>
        </authorList>
    </citation>
    <scope>NUCLEOTIDE SEQUENCE</scope>
    <source>
        <strain evidence="1">CGMCC 1.12408</strain>
    </source>
</reference>
<protein>
    <recommendedName>
        <fullName evidence="3">DUF4901 domain-containing protein</fullName>
    </recommendedName>
</protein>
<proteinExistence type="predicted"/>
<organism evidence="1 2">
    <name type="scientific">Ornithinibacillus halotolerans</name>
    <dbReference type="NCBI Taxonomy" id="1274357"/>
    <lineage>
        <taxon>Bacteria</taxon>
        <taxon>Bacillati</taxon>
        <taxon>Bacillota</taxon>
        <taxon>Bacilli</taxon>
        <taxon>Bacillales</taxon>
        <taxon>Bacillaceae</taxon>
        <taxon>Ornithinibacillus</taxon>
    </lineage>
</organism>
<evidence type="ECO:0000313" key="1">
    <source>
        <dbReference type="EMBL" id="GGA82863.1"/>
    </source>
</evidence>